<evidence type="ECO:0000313" key="3">
    <source>
        <dbReference type="Proteomes" id="UP000550787"/>
    </source>
</evidence>
<gene>
    <name evidence="2" type="ORF">HLH33_14810</name>
</gene>
<keyword evidence="1" id="KW-0812">Transmembrane</keyword>
<evidence type="ECO:0000256" key="1">
    <source>
        <dbReference type="SAM" id="Phobius"/>
    </source>
</evidence>
<name>A0A7W4I780_GLUDI</name>
<feature type="transmembrane region" description="Helical" evidence="1">
    <location>
        <begin position="30"/>
        <end position="49"/>
    </location>
</feature>
<proteinExistence type="predicted"/>
<protein>
    <submittedName>
        <fullName evidence="2">Uncharacterized protein</fullName>
    </submittedName>
</protein>
<reference evidence="2 3" key="1">
    <citation type="submission" date="2020-04" db="EMBL/GenBank/DDBJ databases">
        <title>Description of novel Gluconacetobacter.</title>
        <authorList>
            <person name="Sombolestani A."/>
        </authorList>
    </citation>
    <scope>NUCLEOTIDE SEQUENCE [LARGE SCALE GENOMIC DNA]</scope>
    <source>
        <strain evidence="2 3">LMG 7603</strain>
    </source>
</reference>
<dbReference type="EMBL" id="JABEQG010000034">
    <property type="protein sequence ID" value="MBB2157568.1"/>
    <property type="molecule type" value="Genomic_DNA"/>
</dbReference>
<keyword evidence="1" id="KW-0472">Membrane</keyword>
<sequence>MTRIAIYWGMLVLLLVAELAAARAGIGIAVSVLAILMVLVIVLGFMQILHAPKLAIIFALGGLFWLTILLALGSLDSFTRTTVLVHDVNITG</sequence>
<dbReference type="AlphaFoldDB" id="A0A7W4I780"/>
<dbReference type="Proteomes" id="UP000550787">
    <property type="component" value="Unassembled WGS sequence"/>
</dbReference>
<feature type="transmembrane region" description="Helical" evidence="1">
    <location>
        <begin position="56"/>
        <end position="75"/>
    </location>
</feature>
<organism evidence="2 3">
    <name type="scientific">Gluconacetobacter diazotrophicus</name>
    <name type="common">Acetobacter diazotrophicus</name>
    <dbReference type="NCBI Taxonomy" id="33996"/>
    <lineage>
        <taxon>Bacteria</taxon>
        <taxon>Pseudomonadati</taxon>
        <taxon>Pseudomonadota</taxon>
        <taxon>Alphaproteobacteria</taxon>
        <taxon>Acetobacterales</taxon>
        <taxon>Acetobacteraceae</taxon>
        <taxon>Gluconacetobacter</taxon>
    </lineage>
</organism>
<keyword evidence="1" id="KW-1133">Transmembrane helix</keyword>
<accession>A0A7W4I780</accession>
<evidence type="ECO:0000313" key="2">
    <source>
        <dbReference type="EMBL" id="MBB2157568.1"/>
    </source>
</evidence>
<comment type="caution">
    <text evidence="2">The sequence shown here is derived from an EMBL/GenBank/DDBJ whole genome shotgun (WGS) entry which is preliminary data.</text>
</comment>